<accession>A0A0V1HE36</accession>
<sequence length="158" mass="17908">MNRPRRPPLAFLTHIWTLRNLVPTSGKKQTPPFERRIDEAQRASSMTKGEDCADLKALNQKSELPNRIAHSSPLKMMHERIHICHSGSSFYCISKQAFKTAAPSALSIFEVYDAVQATALPCVEFLHFKSMLHRIMLKRGKKANDAFSFSHARSHASF</sequence>
<protein>
    <submittedName>
        <fullName evidence="1">Uncharacterized protein</fullName>
    </submittedName>
</protein>
<dbReference type="EMBL" id="JYDP01000081">
    <property type="protein sequence ID" value="KRZ08794.1"/>
    <property type="molecule type" value="Genomic_DNA"/>
</dbReference>
<gene>
    <name evidence="1" type="ORF">T11_16639</name>
</gene>
<evidence type="ECO:0000313" key="1">
    <source>
        <dbReference type="EMBL" id="KRZ08794.1"/>
    </source>
</evidence>
<evidence type="ECO:0000313" key="2">
    <source>
        <dbReference type="Proteomes" id="UP000055024"/>
    </source>
</evidence>
<dbReference type="AlphaFoldDB" id="A0A0V1HE36"/>
<proteinExistence type="predicted"/>
<dbReference type="OrthoDB" id="10554329at2759"/>
<name>A0A0V1HE36_9BILA</name>
<organism evidence="1 2">
    <name type="scientific">Trichinella zimbabwensis</name>
    <dbReference type="NCBI Taxonomy" id="268475"/>
    <lineage>
        <taxon>Eukaryota</taxon>
        <taxon>Metazoa</taxon>
        <taxon>Ecdysozoa</taxon>
        <taxon>Nematoda</taxon>
        <taxon>Enoplea</taxon>
        <taxon>Dorylaimia</taxon>
        <taxon>Trichinellida</taxon>
        <taxon>Trichinellidae</taxon>
        <taxon>Trichinella</taxon>
    </lineage>
</organism>
<reference evidence="1 2" key="1">
    <citation type="submission" date="2015-01" db="EMBL/GenBank/DDBJ databases">
        <title>Evolution of Trichinella species and genotypes.</title>
        <authorList>
            <person name="Korhonen P.K."/>
            <person name="Edoardo P."/>
            <person name="Giuseppe L.R."/>
            <person name="Gasser R.B."/>
        </authorList>
    </citation>
    <scope>NUCLEOTIDE SEQUENCE [LARGE SCALE GENOMIC DNA]</scope>
    <source>
        <strain evidence="1">ISS1029</strain>
    </source>
</reference>
<dbReference type="Proteomes" id="UP000055024">
    <property type="component" value="Unassembled WGS sequence"/>
</dbReference>
<keyword evidence="2" id="KW-1185">Reference proteome</keyword>
<comment type="caution">
    <text evidence="1">The sequence shown here is derived from an EMBL/GenBank/DDBJ whole genome shotgun (WGS) entry which is preliminary data.</text>
</comment>